<keyword evidence="3 11" id="KW-0698">rRNA processing</keyword>
<keyword evidence="4 11" id="KW-0540">Nuclease</keyword>
<feature type="active site" description="Proton donor" evidence="12">
    <location>
        <position position="192"/>
    </location>
</feature>
<evidence type="ECO:0000259" key="15">
    <source>
        <dbReference type="SMART" id="SM00849"/>
    </source>
</evidence>
<dbReference type="Proteomes" id="UP000199433">
    <property type="component" value="Unassembled WGS sequence"/>
</dbReference>
<dbReference type="GO" id="GO:0004534">
    <property type="term" value="F:5'-3' RNA exonuclease activity"/>
    <property type="evidence" value="ECO:0007669"/>
    <property type="project" value="UniProtKB-UniRule"/>
</dbReference>
<protein>
    <recommendedName>
        <fullName evidence="11">Ribonuclease J</fullName>
        <shortName evidence="11">RNase J</shortName>
        <ecNumber evidence="11">3.1.-.-</ecNumber>
    </recommendedName>
</protein>
<dbReference type="GO" id="GO:0004521">
    <property type="term" value="F:RNA endonuclease activity"/>
    <property type="evidence" value="ECO:0007669"/>
    <property type="project" value="UniProtKB-UniRule"/>
</dbReference>
<dbReference type="Gene3D" id="3.60.15.10">
    <property type="entry name" value="Ribonuclease Z/Hydroxyacylglutathione hydrolase-like"/>
    <property type="match status" value="1"/>
</dbReference>
<dbReference type="SMART" id="SM00849">
    <property type="entry name" value="Lactamase_B"/>
    <property type="match status" value="1"/>
</dbReference>
<organism evidence="16 17">
    <name type="scientific">Alkalibacterium thalassium</name>
    <dbReference type="NCBI Taxonomy" id="426701"/>
    <lineage>
        <taxon>Bacteria</taxon>
        <taxon>Bacillati</taxon>
        <taxon>Bacillota</taxon>
        <taxon>Bacilli</taxon>
        <taxon>Lactobacillales</taxon>
        <taxon>Carnobacteriaceae</taxon>
        <taxon>Alkalibacterium</taxon>
    </lineage>
</organism>
<dbReference type="NCBIfam" id="TIGR00649">
    <property type="entry name" value="MG423"/>
    <property type="match status" value="1"/>
</dbReference>
<evidence type="ECO:0000256" key="9">
    <source>
        <dbReference type="ARBA" id="ARBA00022839"/>
    </source>
</evidence>
<evidence type="ECO:0000256" key="4">
    <source>
        <dbReference type="ARBA" id="ARBA00022722"/>
    </source>
</evidence>
<dbReference type="Pfam" id="PF22505">
    <property type="entry name" value="RNase_J_b_CASP"/>
    <property type="match status" value="1"/>
</dbReference>
<dbReference type="GO" id="GO:0006364">
    <property type="term" value="P:rRNA processing"/>
    <property type="evidence" value="ECO:0007669"/>
    <property type="project" value="UniProtKB-UniRule"/>
</dbReference>
<feature type="binding site" evidence="13">
    <location>
        <begin position="229"/>
        <end position="231"/>
    </location>
    <ligand>
        <name>substrate</name>
    </ligand>
</feature>
<keyword evidence="8 14" id="KW-0862">Zinc</keyword>
<dbReference type="GO" id="GO:0003723">
    <property type="term" value="F:RNA binding"/>
    <property type="evidence" value="ECO:0007669"/>
    <property type="project" value="UniProtKB-UniRule"/>
</dbReference>
<evidence type="ECO:0000313" key="16">
    <source>
        <dbReference type="EMBL" id="SDJ82892.1"/>
    </source>
</evidence>
<dbReference type="GO" id="GO:0008270">
    <property type="term" value="F:zinc ion binding"/>
    <property type="evidence" value="ECO:0007669"/>
    <property type="project" value="InterPro"/>
</dbReference>
<keyword evidence="2 11" id="KW-0963">Cytoplasm</keyword>
<comment type="cofactor">
    <cofactor evidence="14">
        <name>Ca(2+)</name>
        <dbReference type="ChEBI" id="CHEBI:29108"/>
    </cofactor>
    <text evidence="14">Binds 1 Ca(2+) cation per subunit. Seen in 1 crystal structure, it is not clear if it is physiologically important.</text>
</comment>
<feature type="binding site" evidence="14">
    <location>
        <position position="71"/>
    </location>
    <ligand>
        <name>Zn(2+)</name>
        <dbReference type="ChEBI" id="CHEBI:29105"/>
        <label>1</label>
        <note>catalytic</note>
    </ligand>
</feature>
<dbReference type="Pfam" id="PF17770">
    <property type="entry name" value="RNase_J_C"/>
    <property type="match status" value="1"/>
</dbReference>
<comment type="function">
    <text evidence="11">An RNase that has 5'-3' exonuclease and possibly endonuclease activity. Involved in maturation of rRNA and in some organisms also mRNA maturation and/or decay.</text>
</comment>
<evidence type="ECO:0000256" key="13">
    <source>
        <dbReference type="PIRSR" id="PIRSR004803-2"/>
    </source>
</evidence>
<dbReference type="InterPro" id="IPR004613">
    <property type="entry name" value="RNase_J"/>
</dbReference>
<evidence type="ECO:0000256" key="3">
    <source>
        <dbReference type="ARBA" id="ARBA00022552"/>
    </source>
</evidence>
<dbReference type="RefSeq" id="WP_091264973.1">
    <property type="nucleotide sequence ID" value="NZ_FNFK01000005.1"/>
</dbReference>
<dbReference type="FunFam" id="3.10.20.580:FF:000001">
    <property type="entry name" value="Ribonuclease J"/>
    <property type="match status" value="1"/>
</dbReference>
<dbReference type="PANTHER" id="PTHR43694">
    <property type="entry name" value="RIBONUCLEASE J"/>
    <property type="match status" value="1"/>
</dbReference>
<dbReference type="InterPro" id="IPR055132">
    <property type="entry name" value="RNase_J_b_CASP"/>
</dbReference>
<reference evidence="17" key="1">
    <citation type="submission" date="2016-10" db="EMBL/GenBank/DDBJ databases">
        <authorList>
            <person name="Varghese N."/>
            <person name="Submissions S."/>
        </authorList>
    </citation>
    <scope>NUCLEOTIDE SEQUENCE [LARGE SCALE GENOMIC DNA]</scope>
    <source>
        <strain evidence="17">DSM 19181</strain>
    </source>
</reference>
<dbReference type="InterPro" id="IPR041636">
    <property type="entry name" value="RNase_J_C"/>
</dbReference>
<keyword evidence="9 11" id="KW-0269">Exonuclease</keyword>
<feature type="binding site" evidence="14">
    <location>
        <position position="69"/>
    </location>
    <ligand>
        <name>Zn(2+)</name>
        <dbReference type="ChEBI" id="CHEBI:29105"/>
        <label>1</label>
        <note>catalytic</note>
    </ligand>
</feature>
<dbReference type="HAMAP" id="MF_01491">
    <property type="entry name" value="RNase_J_bact"/>
    <property type="match status" value="1"/>
</dbReference>
<comment type="subcellular location">
    <subcellularLocation>
        <location evidence="1 11">Cytoplasm</location>
    </subcellularLocation>
</comment>
<name>A0A1G8WWY9_9LACT</name>
<sequence>MSNIKIIPLGGVRENGKNLYVLESGDDIFVLDCGLMYPEDELFGIDAVIPDFSYLEENKDKITGVFLTHGHEDAIGALPYFLDTFNVPVFGSELTIALAKLFVGQSNLSTSFDDYHVIDEHTEIDFNGTTVKFFRTTHTIPDSMGIAVHTEEGNIVYTGNFKFDQSSQDMYRTDLSQIADLGKEGVLALLSDSGDAESQTENVSEKKVQEEVLDIFQDTSSRIIVAAVASNILRIQQVLNAAHSSGRKVFITGKNLEAILETAMDLDKLTLPDEHLIEPISKIDKYDDDEILILETGSAGEPIKTLNRMATSNHDQVNIKEGDLVFIATSPSTAMEVMVAETENLIYRAGGTVVKLSGRLKASGHATPNDLQLMINLLRPTYFIPIQGEYRMLAAHADLANETGIPYQNIFILSNGDVVSYAKNKMTQSGQVSADNTLIDGIGIGDIGNIVLRDRRLLSEDGIFVAVVTIDRKKQRIVSDPHIVTRGFVFVKESQDLINESTEIVKSIVKKNLKHNDFDWGSIKQDIREGLNNHLFKKTKRRPIILPVIMEVNQNRRFTR</sequence>
<comment type="cofactor">
    <cofactor evidence="14">
        <name>Zn(2+)</name>
        <dbReference type="ChEBI" id="CHEBI:29105"/>
    </cofactor>
    <text evidence="14">Binds 2 Zn(2+) ions per subunit. It is not clear if Zn(2+) or Mg(2+) is physiologically important.</text>
</comment>
<feature type="binding site" evidence="14">
    <location>
        <position position="138"/>
    </location>
    <ligand>
        <name>Zn(2+)</name>
        <dbReference type="ChEBI" id="CHEBI:29105"/>
        <label>1</label>
        <note>catalytic</note>
    </ligand>
</feature>
<comment type="subunit">
    <text evidence="11">Homodimer, may be a subunit of the RNA degradosome.</text>
</comment>
<dbReference type="EMBL" id="FNFK01000005">
    <property type="protein sequence ID" value="SDJ82892.1"/>
    <property type="molecule type" value="Genomic_DNA"/>
</dbReference>
<evidence type="ECO:0000256" key="8">
    <source>
        <dbReference type="ARBA" id="ARBA00022833"/>
    </source>
</evidence>
<feature type="binding site" evidence="14">
    <location>
        <position position="73"/>
    </location>
    <ligand>
        <name>Zn(2+)</name>
        <dbReference type="ChEBI" id="CHEBI:29105"/>
        <label>1</label>
        <note>catalytic</note>
    </ligand>
</feature>
<keyword evidence="10 11" id="KW-0694">RNA-binding</keyword>
<dbReference type="PIRSF" id="PIRSF004803">
    <property type="entry name" value="RnjA"/>
    <property type="match status" value="1"/>
</dbReference>
<feature type="binding site" evidence="14">
    <location>
        <position position="440"/>
    </location>
    <ligand>
        <name>Ca(2+)</name>
        <dbReference type="ChEBI" id="CHEBI:29108"/>
    </ligand>
</feature>
<feature type="binding site" evidence="14">
    <location>
        <position position="46"/>
    </location>
    <ligand>
        <name>Ca(2+)</name>
        <dbReference type="ChEBI" id="CHEBI:29108"/>
    </ligand>
</feature>
<evidence type="ECO:0000256" key="10">
    <source>
        <dbReference type="ARBA" id="ARBA00022884"/>
    </source>
</evidence>
<keyword evidence="5 14" id="KW-0479">Metal-binding</keyword>
<evidence type="ECO:0000256" key="6">
    <source>
        <dbReference type="ARBA" id="ARBA00022759"/>
    </source>
</evidence>
<evidence type="ECO:0000256" key="11">
    <source>
        <dbReference type="HAMAP-Rule" id="MF_01491"/>
    </source>
</evidence>
<dbReference type="Gene3D" id="3.40.50.10710">
    <property type="entry name" value="Metallo-hydrolase/oxidoreductase"/>
    <property type="match status" value="1"/>
</dbReference>
<dbReference type="PANTHER" id="PTHR43694:SF4">
    <property type="entry name" value="RIBONUCLEASE J 2"/>
    <property type="match status" value="1"/>
</dbReference>
<feature type="binding site" evidence="14">
    <location>
        <position position="44"/>
    </location>
    <ligand>
        <name>Ca(2+)</name>
        <dbReference type="ChEBI" id="CHEBI:29108"/>
    </ligand>
</feature>
<evidence type="ECO:0000313" key="17">
    <source>
        <dbReference type="Proteomes" id="UP000199433"/>
    </source>
</evidence>
<dbReference type="SUPFAM" id="SSF56281">
    <property type="entry name" value="Metallo-hydrolase/oxidoreductase"/>
    <property type="match status" value="1"/>
</dbReference>
<keyword evidence="7 11" id="KW-0378">Hydrolase</keyword>
<dbReference type="Pfam" id="PF07521">
    <property type="entry name" value="RMMBL"/>
    <property type="match status" value="1"/>
</dbReference>
<evidence type="ECO:0000256" key="5">
    <source>
        <dbReference type="ARBA" id="ARBA00022723"/>
    </source>
</evidence>
<dbReference type="InterPro" id="IPR042173">
    <property type="entry name" value="RNase_J_2"/>
</dbReference>
<evidence type="ECO:0000256" key="7">
    <source>
        <dbReference type="ARBA" id="ARBA00022801"/>
    </source>
</evidence>
<dbReference type="CDD" id="cd07714">
    <property type="entry name" value="RNaseJ_MBL-fold"/>
    <property type="match status" value="1"/>
</dbReference>
<accession>A0A1G8WWY9</accession>
<evidence type="ECO:0000256" key="12">
    <source>
        <dbReference type="PIRSR" id="PIRSR004803-1"/>
    </source>
</evidence>
<dbReference type="GO" id="GO:0005737">
    <property type="term" value="C:cytoplasm"/>
    <property type="evidence" value="ECO:0007669"/>
    <property type="project" value="UniProtKB-SubCell"/>
</dbReference>
<gene>
    <name evidence="11" type="primary">rnj</name>
    <name evidence="16" type="ORF">SAMN04488098_100535</name>
</gene>
<keyword evidence="14" id="KW-0106">Calcium</keyword>
<dbReference type="InterPro" id="IPR030854">
    <property type="entry name" value="RNase_J_bac"/>
</dbReference>
<dbReference type="STRING" id="426701.SAMN04488098_100535"/>
<dbReference type="Gene3D" id="3.10.20.580">
    <property type="match status" value="1"/>
</dbReference>
<feature type="domain" description="Metallo-beta-lactamase" evidence="15">
    <location>
        <begin position="16"/>
        <end position="216"/>
    </location>
</feature>
<keyword evidence="6 11" id="KW-0255">Endonuclease</keyword>
<comment type="caution">
    <text evidence="11">Lacks conserved residue(s) required for the propagation of feature annotation.</text>
</comment>
<feature type="active site" description="Proton acceptor" evidence="12">
    <location>
        <position position="365"/>
    </location>
</feature>
<dbReference type="OrthoDB" id="9758375at2"/>
<dbReference type="InterPro" id="IPR001279">
    <property type="entry name" value="Metallo-B-lactamas"/>
</dbReference>
<comment type="similarity">
    <text evidence="11">Belongs to the metallo-beta-lactamase superfamily. RNA-metabolizing metallo-beta-lactamase-like family. Bacterial RNase J subfamily.</text>
</comment>
<evidence type="ECO:0000256" key="2">
    <source>
        <dbReference type="ARBA" id="ARBA00022490"/>
    </source>
</evidence>
<keyword evidence="17" id="KW-1185">Reference proteome</keyword>
<dbReference type="AlphaFoldDB" id="A0A1G8WWY9"/>
<evidence type="ECO:0000256" key="1">
    <source>
        <dbReference type="ARBA" id="ARBA00004496"/>
    </source>
</evidence>
<dbReference type="InterPro" id="IPR036866">
    <property type="entry name" value="RibonucZ/Hydroxyglut_hydro"/>
</dbReference>
<dbReference type="InterPro" id="IPR011108">
    <property type="entry name" value="RMMBL"/>
</dbReference>
<proteinExistence type="inferred from homology"/>
<evidence type="ECO:0000256" key="14">
    <source>
        <dbReference type="PIRSR" id="PIRSR004803-3"/>
    </source>
</evidence>
<dbReference type="Pfam" id="PF00753">
    <property type="entry name" value="Lactamase_B"/>
    <property type="match status" value="1"/>
</dbReference>
<dbReference type="EC" id="3.1.-.-" evidence="11"/>